<comment type="caution">
    <text evidence="1">The sequence shown here is derived from an EMBL/GenBank/DDBJ whole genome shotgun (WGS) entry which is preliminary data.</text>
</comment>
<keyword evidence="2" id="KW-1185">Reference proteome</keyword>
<evidence type="ECO:0000313" key="2">
    <source>
        <dbReference type="Proteomes" id="UP001279734"/>
    </source>
</evidence>
<reference evidence="1" key="1">
    <citation type="submission" date="2023-05" db="EMBL/GenBank/DDBJ databases">
        <title>Nepenthes gracilis genome sequencing.</title>
        <authorList>
            <person name="Fukushima K."/>
        </authorList>
    </citation>
    <scope>NUCLEOTIDE SEQUENCE</scope>
    <source>
        <strain evidence="1">SING2019-196</strain>
    </source>
</reference>
<accession>A0AAD3T6C0</accession>
<dbReference type="AlphaFoldDB" id="A0AAD3T6C0"/>
<dbReference type="EMBL" id="BSYO01000025">
    <property type="protein sequence ID" value="GMH22806.1"/>
    <property type="molecule type" value="Genomic_DNA"/>
</dbReference>
<dbReference type="Proteomes" id="UP001279734">
    <property type="component" value="Unassembled WGS sequence"/>
</dbReference>
<organism evidence="1 2">
    <name type="scientific">Nepenthes gracilis</name>
    <name type="common">Slender pitcher plant</name>
    <dbReference type="NCBI Taxonomy" id="150966"/>
    <lineage>
        <taxon>Eukaryota</taxon>
        <taxon>Viridiplantae</taxon>
        <taxon>Streptophyta</taxon>
        <taxon>Embryophyta</taxon>
        <taxon>Tracheophyta</taxon>
        <taxon>Spermatophyta</taxon>
        <taxon>Magnoliopsida</taxon>
        <taxon>eudicotyledons</taxon>
        <taxon>Gunneridae</taxon>
        <taxon>Pentapetalae</taxon>
        <taxon>Caryophyllales</taxon>
        <taxon>Nepenthaceae</taxon>
        <taxon>Nepenthes</taxon>
    </lineage>
</organism>
<gene>
    <name evidence="1" type="ORF">Nepgr_024649</name>
</gene>
<sequence>MWVLMLQNAGMLLDRFSMWGNGVTGYSGIAQVDFKLMKWPAFGSNFPVNGLTGCGGMWSSCSMKREKISVKGLTELCGMD</sequence>
<protein>
    <submittedName>
        <fullName evidence="1">Uncharacterized protein</fullName>
    </submittedName>
</protein>
<proteinExistence type="predicted"/>
<evidence type="ECO:0000313" key="1">
    <source>
        <dbReference type="EMBL" id="GMH22806.1"/>
    </source>
</evidence>
<name>A0AAD3T6C0_NEPGR</name>